<proteinExistence type="predicted"/>
<sequence>MKIPDSPRVIYELNPLVEVSCRLIFPAILKIGIQEPAEFQEKTGFSLPVKKRPQIFSVKKTLNNQAYIQSETRKKFESLKSKWQEETEMLSSITKKIKHPAYQEIITMGEEVIPFILEELSREPNHWFYALTVMTKADPVSPEDNFQQAVEAWLNWGREQGYIQ</sequence>
<dbReference type="KEGG" id="cyj:Cyan7822_0055"/>
<protein>
    <submittedName>
        <fullName evidence="1">Uncharacterized protein</fullName>
    </submittedName>
</protein>
<reference evidence="2" key="1">
    <citation type="journal article" date="2011" name="MBio">
        <title>Novel metabolic attributes of the genus Cyanothece, comprising a group of unicellular nitrogen-fixing Cyanobacteria.</title>
        <authorList>
            <person name="Bandyopadhyay A."/>
            <person name="Elvitigala T."/>
            <person name="Welsh E."/>
            <person name="Stockel J."/>
            <person name="Liberton M."/>
            <person name="Min H."/>
            <person name="Sherman L.A."/>
            <person name="Pakrasi H.B."/>
        </authorList>
    </citation>
    <scope>NUCLEOTIDE SEQUENCE [LARGE SCALE GENOMIC DNA]</scope>
    <source>
        <strain evidence="2">PCC 7822</strain>
    </source>
</reference>
<dbReference type="Proteomes" id="UP000008206">
    <property type="component" value="Chromosome"/>
</dbReference>
<dbReference type="STRING" id="497965.Cyan7822_0055"/>
<keyword evidence="2" id="KW-1185">Reference proteome</keyword>
<evidence type="ECO:0000313" key="1">
    <source>
        <dbReference type="EMBL" id="ADN12107.1"/>
    </source>
</evidence>
<dbReference type="eggNOG" id="COG2442">
    <property type="taxonomic scope" value="Bacteria"/>
</dbReference>
<dbReference type="RefSeq" id="WP_013320217.1">
    <property type="nucleotide sequence ID" value="NC_014501.1"/>
</dbReference>
<dbReference type="HOGENOM" id="CLU_1616275_0_0_3"/>
<evidence type="ECO:0000313" key="2">
    <source>
        <dbReference type="Proteomes" id="UP000008206"/>
    </source>
</evidence>
<dbReference type="EMBL" id="CP002198">
    <property type="protein sequence ID" value="ADN12107.1"/>
    <property type="molecule type" value="Genomic_DNA"/>
</dbReference>
<accession>E0UHG6</accession>
<organism evidence="1 2">
    <name type="scientific">Gloeothece verrucosa (strain PCC 7822)</name>
    <name type="common">Cyanothece sp. (strain PCC 7822)</name>
    <dbReference type="NCBI Taxonomy" id="497965"/>
    <lineage>
        <taxon>Bacteria</taxon>
        <taxon>Bacillati</taxon>
        <taxon>Cyanobacteriota</taxon>
        <taxon>Cyanophyceae</taxon>
        <taxon>Oscillatoriophycideae</taxon>
        <taxon>Chroococcales</taxon>
        <taxon>Aphanothecaceae</taxon>
        <taxon>Gloeothece</taxon>
        <taxon>Gloeothece verrucosa</taxon>
    </lineage>
</organism>
<name>E0UHG6_GLOV7</name>
<dbReference type="AlphaFoldDB" id="E0UHG6"/>
<gene>
    <name evidence="1" type="ordered locus">Cyan7822_0055</name>
</gene>